<dbReference type="SUPFAM" id="SSF52540">
    <property type="entry name" value="P-loop containing nucleoside triphosphate hydrolases"/>
    <property type="match status" value="1"/>
</dbReference>
<gene>
    <name evidence="1" type="ORF">GR183_01480</name>
</gene>
<comment type="caution">
    <text evidence="1">The sequence shown here is derived from an EMBL/GenBank/DDBJ whole genome shotgun (WGS) entry which is preliminary data.</text>
</comment>
<accession>A0A7X3LR53</accession>
<name>A0A7X3LR53_9HYPH</name>
<dbReference type="Gene3D" id="3.40.50.300">
    <property type="entry name" value="P-loop containing nucleotide triphosphate hydrolases"/>
    <property type="match status" value="1"/>
</dbReference>
<organism evidence="1 2">
    <name type="scientific">Stappia sediminis</name>
    <dbReference type="NCBI Taxonomy" id="2692190"/>
    <lineage>
        <taxon>Bacteria</taxon>
        <taxon>Pseudomonadati</taxon>
        <taxon>Pseudomonadota</taxon>
        <taxon>Alphaproteobacteria</taxon>
        <taxon>Hyphomicrobiales</taxon>
        <taxon>Stappiaceae</taxon>
        <taxon>Stappia</taxon>
    </lineage>
</organism>
<evidence type="ECO:0000313" key="2">
    <source>
        <dbReference type="Proteomes" id="UP000433101"/>
    </source>
</evidence>
<evidence type="ECO:0008006" key="3">
    <source>
        <dbReference type="Google" id="ProtNLM"/>
    </source>
</evidence>
<keyword evidence="2" id="KW-1185">Reference proteome</keyword>
<sequence length="399" mass="41642">MTNDSLRRMAPAPENGFLPANGVRYCRLGEDCLVFDEAAQAISRLDPLSGALWEALAAGRAREEIARDLADALGRGIGEAEAFIAACFDEWRARGLLNGGEGERADAPAGPVGRMAPRRKVSAGKAYLIGGLTFSVSFPDAETFSAWEAVAGHMRTGASGRGAIAISVLRDGAGYRIDHPGRTERGLEDASAVAVHLKEQVLRIILAETVGGFALHAAALELDGAAILIAGGSGRGKTTLAAALHAKGLPVISDDVVLIEPARLAVGGLAFAFAVKTGGAGVLDPLSGGLSTEREFLRPDGKMVKYLRPRRWSAGAARIGAIVFPRFTPGHPCTIAPCTRADALTTLLSEAVNTDHRLSREGFAALCALLKDADCLVADHGDAAEASRRLLVRLDDGPA</sequence>
<dbReference type="SUPFAM" id="SSF53795">
    <property type="entry name" value="PEP carboxykinase-like"/>
    <property type="match status" value="1"/>
</dbReference>
<protein>
    <recommendedName>
        <fullName evidence="3">Hpr(Ser) kinase/phosphatase</fullName>
    </recommendedName>
</protein>
<dbReference type="InterPro" id="IPR027417">
    <property type="entry name" value="P-loop_NTPase"/>
</dbReference>
<dbReference type="AlphaFoldDB" id="A0A7X3LR53"/>
<dbReference type="Proteomes" id="UP000433101">
    <property type="component" value="Unassembled WGS sequence"/>
</dbReference>
<proteinExistence type="predicted"/>
<evidence type="ECO:0000313" key="1">
    <source>
        <dbReference type="EMBL" id="MXN63561.1"/>
    </source>
</evidence>
<reference evidence="1 2" key="1">
    <citation type="submission" date="2019-12" db="EMBL/GenBank/DDBJ databases">
        <authorList>
            <person name="Li M."/>
        </authorList>
    </citation>
    <scope>NUCLEOTIDE SEQUENCE [LARGE SCALE GENOMIC DNA]</scope>
    <source>
        <strain evidence="1 2">GBMRC 2046</strain>
    </source>
</reference>
<dbReference type="RefSeq" id="WP_160773807.1">
    <property type="nucleotide sequence ID" value="NZ_WUMV01000001.1"/>
</dbReference>
<dbReference type="EMBL" id="WUMV01000001">
    <property type="protein sequence ID" value="MXN63561.1"/>
    <property type="molecule type" value="Genomic_DNA"/>
</dbReference>